<keyword evidence="7" id="KW-0408">Iron</keyword>
<comment type="cofactor">
    <cofactor evidence="3">
        <name>[4Fe-4S] cluster</name>
        <dbReference type="ChEBI" id="CHEBI:49883"/>
    </cofactor>
</comment>
<evidence type="ECO:0000256" key="8">
    <source>
        <dbReference type="ARBA" id="ARBA00023014"/>
    </source>
</evidence>
<sequence>MQELVQTKKEVYPYNPTWCPGCGDFAIWASIKKGIEGTGSPREKIAIFYDVGCSGDMADFLAYWGFHTLHGRALPTAVGAKLANHDLKVVIVIGDGGCYGEGGTHFLNLMRGNHDITVIVHNNHRYSLTTGQMSPTTDKGTKTKSTPEGSVEEPLNPIAISLTNHASFVAREFAPDIPRLAQRITEGIGHIGFSIIDVLQPCPVFNPVQNHEWYRQRMVKLEELGHNPNDRKAAWNQVMRDDDKLPIGLFFQESKPAYHEQVSELSQSPLVNHSIETVNLSALIKEFE</sequence>
<dbReference type="AlphaFoldDB" id="A0A1F5G2P1"/>
<dbReference type="InterPro" id="IPR032686">
    <property type="entry name" value="PFO_beta_C"/>
</dbReference>
<reference evidence="13 14" key="1">
    <citation type="journal article" date="2016" name="Nat. Commun.">
        <title>Thousands of microbial genomes shed light on interconnected biogeochemical processes in an aquifer system.</title>
        <authorList>
            <person name="Anantharaman K."/>
            <person name="Brown C.T."/>
            <person name="Hug L.A."/>
            <person name="Sharon I."/>
            <person name="Castelle C.J."/>
            <person name="Probst A.J."/>
            <person name="Thomas B.C."/>
            <person name="Singh A."/>
            <person name="Wilkins M.J."/>
            <person name="Karaoz U."/>
            <person name="Brodie E.L."/>
            <person name="Williams K.H."/>
            <person name="Hubbard S.S."/>
            <person name="Banfield J.F."/>
        </authorList>
    </citation>
    <scope>NUCLEOTIDE SEQUENCE [LARGE SCALE GENOMIC DNA]</scope>
</reference>
<dbReference type="GO" id="GO:0016625">
    <property type="term" value="F:oxidoreductase activity, acting on the aldehyde or oxo group of donors, iron-sulfur protein as acceptor"/>
    <property type="evidence" value="ECO:0007669"/>
    <property type="project" value="UniProtKB-ARBA"/>
</dbReference>
<evidence type="ECO:0000256" key="1">
    <source>
        <dbReference type="ARBA" id="ARBA00001946"/>
    </source>
</evidence>
<keyword evidence="8" id="KW-0411">Iron-sulfur</keyword>
<evidence type="ECO:0000256" key="4">
    <source>
        <dbReference type="ARBA" id="ARBA00022723"/>
    </source>
</evidence>
<evidence type="ECO:0000313" key="14">
    <source>
        <dbReference type="Proteomes" id="UP000177069"/>
    </source>
</evidence>
<comment type="cofactor">
    <cofactor evidence="2">
        <name>thiamine diphosphate</name>
        <dbReference type="ChEBI" id="CHEBI:58937"/>
    </cofactor>
</comment>
<feature type="domain" description="Pyruvate ferredoxin oxidoreductase beta subunit C-terminal" evidence="12">
    <location>
        <begin position="202"/>
        <end position="266"/>
    </location>
</feature>
<dbReference type="PANTHER" id="PTHR48084">
    <property type="entry name" value="2-OXOGLUTARATE OXIDOREDUCTASE SUBUNIT KORB-RELATED"/>
    <property type="match status" value="1"/>
</dbReference>
<evidence type="ECO:0008006" key="15">
    <source>
        <dbReference type="Google" id="ProtNLM"/>
    </source>
</evidence>
<comment type="caution">
    <text evidence="13">The sequence shown here is derived from an EMBL/GenBank/DDBJ whole genome shotgun (WGS) entry which is preliminary data.</text>
</comment>
<keyword evidence="4" id="KW-0479">Metal-binding</keyword>
<dbReference type="InterPro" id="IPR011766">
    <property type="entry name" value="TPP_enzyme_TPP-bd"/>
</dbReference>
<feature type="domain" description="Thiamine pyrophosphate enzyme TPP-binding" evidence="11">
    <location>
        <begin position="51"/>
        <end position="198"/>
    </location>
</feature>
<evidence type="ECO:0000259" key="12">
    <source>
        <dbReference type="Pfam" id="PF12367"/>
    </source>
</evidence>
<protein>
    <recommendedName>
        <fullName evidence="15">2-oxoacid ferredoxin oxidoreductase</fullName>
    </recommendedName>
</protein>
<feature type="compositionally biased region" description="Polar residues" evidence="10">
    <location>
        <begin position="129"/>
        <end position="148"/>
    </location>
</feature>
<evidence type="ECO:0000256" key="3">
    <source>
        <dbReference type="ARBA" id="ARBA00001966"/>
    </source>
</evidence>
<dbReference type="GO" id="GO:0045333">
    <property type="term" value="P:cellular respiration"/>
    <property type="evidence" value="ECO:0007669"/>
    <property type="project" value="UniProtKB-ARBA"/>
</dbReference>
<evidence type="ECO:0000256" key="9">
    <source>
        <dbReference type="ARBA" id="ARBA00023052"/>
    </source>
</evidence>
<evidence type="ECO:0000259" key="11">
    <source>
        <dbReference type="Pfam" id="PF02775"/>
    </source>
</evidence>
<dbReference type="GO" id="GO:0046872">
    <property type="term" value="F:metal ion binding"/>
    <property type="evidence" value="ECO:0007669"/>
    <property type="project" value="UniProtKB-KW"/>
</dbReference>
<evidence type="ECO:0000256" key="10">
    <source>
        <dbReference type="SAM" id="MobiDB-lite"/>
    </source>
</evidence>
<dbReference type="EMBL" id="MFBA01000004">
    <property type="protein sequence ID" value="OGD86087.1"/>
    <property type="molecule type" value="Genomic_DNA"/>
</dbReference>
<feature type="region of interest" description="Disordered" evidence="10">
    <location>
        <begin position="129"/>
        <end position="153"/>
    </location>
</feature>
<dbReference type="GO" id="GO:0030976">
    <property type="term" value="F:thiamine pyrophosphate binding"/>
    <property type="evidence" value="ECO:0007669"/>
    <property type="project" value="InterPro"/>
</dbReference>
<evidence type="ECO:0000256" key="5">
    <source>
        <dbReference type="ARBA" id="ARBA00022842"/>
    </source>
</evidence>
<dbReference type="NCBIfam" id="TIGR02177">
    <property type="entry name" value="PorB_KorB"/>
    <property type="match status" value="1"/>
</dbReference>
<name>A0A1F5G2P1_9BACT</name>
<dbReference type="Pfam" id="PF12367">
    <property type="entry name" value="PFO_beta_C"/>
    <property type="match status" value="1"/>
</dbReference>
<evidence type="ECO:0000256" key="7">
    <source>
        <dbReference type="ARBA" id="ARBA00023004"/>
    </source>
</evidence>
<evidence type="ECO:0000256" key="2">
    <source>
        <dbReference type="ARBA" id="ARBA00001964"/>
    </source>
</evidence>
<dbReference type="GO" id="GO:0051536">
    <property type="term" value="F:iron-sulfur cluster binding"/>
    <property type="evidence" value="ECO:0007669"/>
    <property type="project" value="UniProtKB-KW"/>
</dbReference>
<dbReference type="SUPFAM" id="SSF52518">
    <property type="entry name" value="Thiamin diphosphate-binding fold (THDP-binding)"/>
    <property type="match status" value="1"/>
</dbReference>
<gene>
    <name evidence="13" type="ORF">A2696_02705</name>
</gene>
<keyword evidence="5" id="KW-0460">Magnesium</keyword>
<dbReference type="InterPro" id="IPR029061">
    <property type="entry name" value="THDP-binding"/>
</dbReference>
<keyword evidence="6" id="KW-0560">Oxidoreductase</keyword>
<keyword evidence="9" id="KW-0786">Thiamine pyrophosphate</keyword>
<dbReference type="PANTHER" id="PTHR48084:SF4">
    <property type="entry name" value="2-OXOGLUTARATE OXIDOREDUCTASE SUBUNIT KORB"/>
    <property type="match status" value="1"/>
</dbReference>
<dbReference type="Proteomes" id="UP000177069">
    <property type="component" value="Unassembled WGS sequence"/>
</dbReference>
<evidence type="ECO:0000256" key="6">
    <source>
        <dbReference type="ARBA" id="ARBA00023002"/>
    </source>
</evidence>
<comment type="cofactor">
    <cofactor evidence="1">
        <name>Mg(2+)</name>
        <dbReference type="ChEBI" id="CHEBI:18420"/>
    </cofactor>
</comment>
<proteinExistence type="predicted"/>
<accession>A0A1F5G2P1</accession>
<dbReference type="InterPro" id="IPR011896">
    <property type="entry name" value="OFOB"/>
</dbReference>
<organism evidence="13 14">
    <name type="scientific">Candidatus Curtissbacteria bacterium RIFCSPHIGHO2_01_FULL_41_13</name>
    <dbReference type="NCBI Taxonomy" id="1797745"/>
    <lineage>
        <taxon>Bacteria</taxon>
        <taxon>Candidatus Curtissiibacteriota</taxon>
    </lineage>
</organism>
<dbReference type="Pfam" id="PF02775">
    <property type="entry name" value="TPP_enzyme_C"/>
    <property type="match status" value="1"/>
</dbReference>
<evidence type="ECO:0000313" key="13">
    <source>
        <dbReference type="EMBL" id="OGD86087.1"/>
    </source>
</evidence>
<dbReference type="InterPro" id="IPR051457">
    <property type="entry name" value="2-oxoacid:Fd_oxidoreductase"/>
</dbReference>
<dbReference type="Gene3D" id="3.40.50.970">
    <property type="match status" value="1"/>
</dbReference>